<dbReference type="Pfam" id="PF08240">
    <property type="entry name" value="ADH_N"/>
    <property type="match status" value="1"/>
</dbReference>
<dbReference type="SUPFAM" id="SSF51735">
    <property type="entry name" value="NAD(P)-binding Rossmann-fold domains"/>
    <property type="match status" value="1"/>
</dbReference>
<gene>
    <name evidence="2" type="ORF">C5O19_21695</name>
</gene>
<dbReference type="Pfam" id="PF00107">
    <property type="entry name" value="ADH_zinc_N"/>
    <property type="match status" value="1"/>
</dbReference>
<name>A0A2S7IG45_9BACT</name>
<proteinExistence type="predicted"/>
<dbReference type="SMART" id="SM00829">
    <property type="entry name" value="PKS_ER"/>
    <property type="match status" value="1"/>
</dbReference>
<dbReference type="InterPro" id="IPR014188">
    <property type="entry name" value="Acrylyl-CoA_reductase_AcuI"/>
</dbReference>
<dbReference type="InterPro" id="IPR013149">
    <property type="entry name" value="ADH-like_C"/>
</dbReference>
<dbReference type="GO" id="GO:0043957">
    <property type="term" value="F:acryloyl-CoA reductase (NADPH) activity"/>
    <property type="evidence" value="ECO:0007669"/>
    <property type="project" value="TreeGrafter"/>
</dbReference>
<dbReference type="OrthoDB" id="9805663at2"/>
<dbReference type="NCBIfam" id="TIGR02823">
    <property type="entry name" value="oxido_YhdH"/>
    <property type="match status" value="1"/>
</dbReference>
<dbReference type="SUPFAM" id="SSF50129">
    <property type="entry name" value="GroES-like"/>
    <property type="match status" value="1"/>
</dbReference>
<dbReference type="PANTHER" id="PTHR43677:SF1">
    <property type="entry name" value="ACRYLYL-COA REDUCTASE ACUI-RELATED"/>
    <property type="match status" value="1"/>
</dbReference>
<dbReference type="AlphaFoldDB" id="A0A2S7IG45"/>
<protein>
    <submittedName>
        <fullName evidence="2">Oxidoreductase</fullName>
    </submittedName>
</protein>
<dbReference type="InterPro" id="IPR020843">
    <property type="entry name" value="ER"/>
</dbReference>
<dbReference type="CDD" id="cd05280">
    <property type="entry name" value="MDR_yhdh_yhfp"/>
    <property type="match status" value="1"/>
</dbReference>
<reference evidence="3" key="1">
    <citation type="submission" date="2018-02" db="EMBL/GenBank/DDBJ databases">
        <title>Genome sequencing of Solimonas sp. HR-BB.</title>
        <authorList>
            <person name="Lee Y."/>
            <person name="Jeon C.O."/>
        </authorList>
    </citation>
    <scope>NUCLEOTIDE SEQUENCE [LARGE SCALE GENOMIC DNA]</scope>
    <source>
        <strain evidence="3">HR-U</strain>
    </source>
</reference>
<dbReference type="Proteomes" id="UP000239590">
    <property type="component" value="Unassembled WGS sequence"/>
</dbReference>
<dbReference type="RefSeq" id="WP_104715493.1">
    <property type="nucleotide sequence ID" value="NZ_PTRA01000006.1"/>
</dbReference>
<dbReference type="EMBL" id="PTRA01000006">
    <property type="protein sequence ID" value="PQA54368.1"/>
    <property type="molecule type" value="Genomic_DNA"/>
</dbReference>
<sequence>METTFECLLVTQETDGSFQTTLARKRIDELPAGEVLIRVRYSSLNYKDALSASGNRGVTRQYPHTPGIDAAGVIEASSHGDWQVGDEVIVTGFDLGMNTSGGLSQYIRVPAQWLVRRPESLSLKESMSYGTAGFTAGLSVAALLRSGIRPEQGPVVVTGATGGVGSIAVAILERLGYPVTAVSSKAEAHAFLTRLGASEIIPRTELEDTSGKALLKPRFAGAIDTVGGSVLATLVKSVQYGGVVTCCGMVNGGELPLTVFPFILRGVQLLGIDSVEYPIESRSEIWKHLSGDWKPADLPSLTREITLAEVPAVLETILKGHMQGRALVRID</sequence>
<organism evidence="2 3">
    <name type="scientific">Siphonobacter curvatus</name>
    <dbReference type="NCBI Taxonomy" id="2094562"/>
    <lineage>
        <taxon>Bacteria</taxon>
        <taxon>Pseudomonadati</taxon>
        <taxon>Bacteroidota</taxon>
        <taxon>Cytophagia</taxon>
        <taxon>Cytophagales</taxon>
        <taxon>Cytophagaceae</taxon>
        <taxon>Siphonobacter</taxon>
    </lineage>
</organism>
<dbReference type="InterPro" id="IPR011032">
    <property type="entry name" value="GroES-like_sf"/>
</dbReference>
<evidence type="ECO:0000259" key="1">
    <source>
        <dbReference type="SMART" id="SM00829"/>
    </source>
</evidence>
<dbReference type="InterPro" id="IPR036291">
    <property type="entry name" value="NAD(P)-bd_dom_sf"/>
</dbReference>
<dbReference type="InterPro" id="IPR051397">
    <property type="entry name" value="Zn-ADH-like_protein"/>
</dbReference>
<feature type="domain" description="Enoyl reductase (ER)" evidence="1">
    <location>
        <begin position="16"/>
        <end position="328"/>
    </location>
</feature>
<comment type="caution">
    <text evidence="2">The sequence shown here is derived from an EMBL/GenBank/DDBJ whole genome shotgun (WGS) entry which is preliminary data.</text>
</comment>
<evidence type="ECO:0000313" key="3">
    <source>
        <dbReference type="Proteomes" id="UP000239590"/>
    </source>
</evidence>
<keyword evidence="3" id="KW-1185">Reference proteome</keyword>
<evidence type="ECO:0000313" key="2">
    <source>
        <dbReference type="EMBL" id="PQA54368.1"/>
    </source>
</evidence>
<dbReference type="Gene3D" id="3.40.50.720">
    <property type="entry name" value="NAD(P)-binding Rossmann-like Domain"/>
    <property type="match status" value="1"/>
</dbReference>
<accession>A0A2S7IG45</accession>
<dbReference type="Gene3D" id="3.90.180.10">
    <property type="entry name" value="Medium-chain alcohol dehydrogenases, catalytic domain"/>
    <property type="match status" value="1"/>
</dbReference>
<dbReference type="PANTHER" id="PTHR43677">
    <property type="entry name" value="SHORT-CHAIN DEHYDROGENASE/REDUCTASE"/>
    <property type="match status" value="1"/>
</dbReference>
<dbReference type="InterPro" id="IPR013154">
    <property type="entry name" value="ADH-like_N"/>
</dbReference>